<name>A0ABR3YA02_9EURO</name>
<keyword evidence="3" id="KW-1185">Reference proteome</keyword>
<accession>A0ABR3YA02</accession>
<reference evidence="2 3" key="1">
    <citation type="journal article" date="2024" name="IMA Fungus">
        <title>IMA Genome - F19 : A genome assembly and annotation guide to empower mycologists, including annotated draft genome sequences of Ceratocystis pirilliformis, Diaporthe australafricana, Fusarium ophioides, Paecilomyces lecythidis, and Sporothrix stenoceras.</title>
        <authorList>
            <person name="Aylward J."/>
            <person name="Wilson A.M."/>
            <person name="Visagie C.M."/>
            <person name="Spraker J."/>
            <person name="Barnes I."/>
            <person name="Buitendag C."/>
            <person name="Ceriani C."/>
            <person name="Del Mar Angel L."/>
            <person name="du Plessis D."/>
            <person name="Fuchs T."/>
            <person name="Gasser K."/>
            <person name="Kramer D."/>
            <person name="Li W."/>
            <person name="Munsamy K."/>
            <person name="Piso A."/>
            <person name="Price J.L."/>
            <person name="Sonnekus B."/>
            <person name="Thomas C."/>
            <person name="van der Nest A."/>
            <person name="van Dijk A."/>
            <person name="van Heerden A."/>
            <person name="van Vuuren N."/>
            <person name="Yilmaz N."/>
            <person name="Duong T.A."/>
            <person name="van der Merwe N.A."/>
            <person name="Wingfield M.J."/>
            <person name="Wingfield B.D."/>
        </authorList>
    </citation>
    <scope>NUCLEOTIDE SEQUENCE [LARGE SCALE GENOMIC DNA]</scope>
    <source>
        <strain evidence="2 3">CMW 18167</strain>
    </source>
</reference>
<protein>
    <submittedName>
        <fullName evidence="2">Uncharacterized protein</fullName>
    </submittedName>
</protein>
<sequence>MQEYRKKFRHLLQVRKANRTPKEIAESRLKSKLYQRQYRKEHAEEIKARKALLPLEVKKERAERSKLRTQKSRLKKRLANPQTKRLIPLHRVKRNADRKQQRDADPDFKTISMHITRVNRVRKKLKGAEVTGKVLDEAKKAYAIAFVNRFNLMVSLGRTVKDTPTREQFDLAAPVVEPEDDEISSSDDEEDGLCMDDILDSDDEELFVDPLADDPDNHSDTYPENHAEDHPVRPQIVTPWTMLAVR</sequence>
<gene>
    <name evidence="2" type="ORF">Plec18167_001585</name>
</gene>
<feature type="region of interest" description="Disordered" evidence="1">
    <location>
        <begin position="176"/>
        <end position="195"/>
    </location>
</feature>
<evidence type="ECO:0000256" key="1">
    <source>
        <dbReference type="SAM" id="MobiDB-lite"/>
    </source>
</evidence>
<dbReference type="EMBL" id="JAVDPF010000003">
    <property type="protein sequence ID" value="KAL1884928.1"/>
    <property type="molecule type" value="Genomic_DNA"/>
</dbReference>
<dbReference type="Proteomes" id="UP001583193">
    <property type="component" value="Unassembled WGS sequence"/>
</dbReference>
<feature type="compositionally biased region" description="Basic and acidic residues" evidence="1">
    <location>
        <begin position="215"/>
        <end position="232"/>
    </location>
</feature>
<comment type="caution">
    <text evidence="2">The sequence shown here is derived from an EMBL/GenBank/DDBJ whole genome shotgun (WGS) entry which is preliminary data.</text>
</comment>
<organism evidence="2 3">
    <name type="scientific">Paecilomyces lecythidis</name>
    <dbReference type="NCBI Taxonomy" id="3004212"/>
    <lineage>
        <taxon>Eukaryota</taxon>
        <taxon>Fungi</taxon>
        <taxon>Dikarya</taxon>
        <taxon>Ascomycota</taxon>
        <taxon>Pezizomycotina</taxon>
        <taxon>Eurotiomycetes</taxon>
        <taxon>Eurotiomycetidae</taxon>
        <taxon>Eurotiales</taxon>
        <taxon>Thermoascaceae</taxon>
        <taxon>Paecilomyces</taxon>
    </lineage>
</organism>
<feature type="region of interest" description="Disordered" evidence="1">
    <location>
        <begin position="207"/>
        <end position="234"/>
    </location>
</feature>
<feature type="compositionally biased region" description="Acidic residues" evidence="1">
    <location>
        <begin position="177"/>
        <end position="195"/>
    </location>
</feature>
<evidence type="ECO:0000313" key="2">
    <source>
        <dbReference type="EMBL" id="KAL1884928.1"/>
    </source>
</evidence>
<proteinExistence type="predicted"/>
<evidence type="ECO:0000313" key="3">
    <source>
        <dbReference type="Proteomes" id="UP001583193"/>
    </source>
</evidence>